<dbReference type="CDD" id="cd00009">
    <property type="entry name" value="AAA"/>
    <property type="match status" value="1"/>
</dbReference>
<dbReference type="PROSITE" id="PS51372">
    <property type="entry name" value="PRD_2"/>
    <property type="match status" value="1"/>
</dbReference>
<protein>
    <submittedName>
        <fullName evidence="7">Sigma 54-interacting transcriptional regulator</fullName>
    </submittedName>
</protein>
<dbReference type="Pfam" id="PF00874">
    <property type="entry name" value="PRD"/>
    <property type="match status" value="1"/>
</dbReference>
<dbReference type="SUPFAM" id="SSF63520">
    <property type="entry name" value="PTS-regulatory domain, PRD"/>
    <property type="match status" value="1"/>
</dbReference>
<dbReference type="InterPro" id="IPR036095">
    <property type="entry name" value="PTS_EIIB-like_sf"/>
</dbReference>
<gene>
    <name evidence="7" type="ORF">P7H43_09675</name>
</gene>
<evidence type="ECO:0000259" key="4">
    <source>
        <dbReference type="PROSITE" id="PS50045"/>
    </source>
</evidence>
<dbReference type="GO" id="GO:0008982">
    <property type="term" value="F:protein-N(PI)-phosphohistidine-sugar phosphotransferase activity"/>
    <property type="evidence" value="ECO:0007669"/>
    <property type="project" value="InterPro"/>
</dbReference>
<dbReference type="GO" id="GO:0016020">
    <property type="term" value="C:membrane"/>
    <property type="evidence" value="ECO:0007669"/>
    <property type="project" value="InterPro"/>
</dbReference>
<dbReference type="SMART" id="SM00382">
    <property type="entry name" value="AAA"/>
    <property type="match status" value="1"/>
</dbReference>
<evidence type="ECO:0000313" key="7">
    <source>
        <dbReference type="EMBL" id="MDT2810756.1"/>
    </source>
</evidence>
<dbReference type="PROSITE" id="PS50045">
    <property type="entry name" value="SIGMA54_INTERACT_4"/>
    <property type="match status" value="1"/>
</dbReference>
<keyword evidence="1" id="KW-0808">Transferase</keyword>
<dbReference type="GO" id="GO:0009401">
    <property type="term" value="P:phosphoenolpyruvate-dependent sugar phosphotransferase system"/>
    <property type="evidence" value="ECO:0007669"/>
    <property type="project" value="InterPro"/>
</dbReference>
<dbReference type="InterPro" id="IPR002078">
    <property type="entry name" value="Sigma_54_int"/>
</dbReference>
<dbReference type="InterPro" id="IPR036634">
    <property type="entry name" value="PRD_sf"/>
</dbReference>
<keyword evidence="3" id="KW-0067">ATP-binding</keyword>
<dbReference type="GO" id="GO:0006355">
    <property type="term" value="P:regulation of DNA-templated transcription"/>
    <property type="evidence" value="ECO:0007669"/>
    <property type="project" value="InterPro"/>
</dbReference>
<reference evidence="7" key="1">
    <citation type="submission" date="2023-03" db="EMBL/GenBank/DDBJ databases">
        <authorList>
            <person name="Shen W."/>
            <person name="Cai J."/>
        </authorList>
    </citation>
    <scope>NUCLEOTIDE SEQUENCE</scope>
    <source>
        <strain evidence="7">B226-2</strain>
    </source>
</reference>
<dbReference type="RefSeq" id="WP_311835566.1">
    <property type="nucleotide sequence ID" value="NZ_JARQBJ010000004.1"/>
</dbReference>
<dbReference type="Proteomes" id="UP001256711">
    <property type="component" value="Unassembled WGS sequence"/>
</dbReference>
<evidence type="ECO:0000256" key="2">
    <source>
        <dbReference type="ARBA" id="ARBA00022741"/>
    </source>
</evidence>
<dbReference type="SUPFAM" id="SSF52794">
    <property type="entry name" value="PTS system IIB component-like"/>
    <property type="match status" value="1"/>
</dbReference>
<organism evidence="7 8">
    <name type="scientific">Enterococcus asini</name>
    <dbReference type="NCBI Taxonomy" id="57732"/>
    <lineage>
        <taxon>Bacteria</taxon>
        <taxon>Bacillati</taxon>
        <taxon>Bacillota</taxon>
        <taxon>Bacilli</taxon>
        <taxon>Lactobacillales</taxon>
        <taxon>Enterococcaceae</taxon>
        <taxon>Enterococcus</taxon>
    </lineage>
</organism>
<dbReference type="InterPro" id="IPR011608">
    <property type="entry name" value="PRD"/>
</dbReference>
<dbReference type="PANTHER" id="PTHR32071">
    <property type="entry name" value="TRANSCRIPTIONAL REGULATORY PROTEIN"/>
    <property type="match status" value="1"/>
</dbReference>
<dbReference type="Gene3D" id="3.40.50.300">
    <property type="entry name" value="P-loop containing nucleotide triphosphate hydrolases"/>
    <property type="match status" value="1"/>
</dbReference>
<feature type="domain" description="PTS EIIA type-4" evidence="5">
    <location>
        <begin position="559"/>
        <end position="695"/>
    </location>
</feature>
<dbReference type="InterPro" id="IPR004701">
    <property type="entry name" value="PTS_EIIA_man-typ"/>
</dbReference>
<dbReference type="Gene3D" id="1.10.1790.10">
    <property type="entry name" value="PRD domain"/>
    <property type="match status" value="1"/>
</dbReference>
<dbReference type="InterPro" id="IPR036662">
    <property type="entry name" value="PTS_EIIA_man-typ_sf"/>
</dbReference>
<dbReference type="InterPro" id="IPR027417">
    <property type="entry name" value="P-loop_NTPase"/>
</dbReference>
<dbReference type="PROSITE" id="PS00676">
    <property type="entry name" value="SIGMA54_INTERACT_2"/>
    <property type="match status" value="1"/>
</dbReference>
<feature type="domain" description="PRD" evidence="6">
    <location>
        <begin position="815"/>
        <end position="913"/>
    </location>
</feature>
<dbReference type="SUPFAM" id="SSF53062">
    <property type="entry name" value="PTS system fructose IIA component-like"/>
    <property type="match status" value="1"/>
</dbReference>
<dbReference type="EMBL" id="JARQBJ010000004">
    <property type="protein sequence ID" value="MDT2810756.1"/>
    <property type="molecule type" value="Genomic_DNA"/>
</dbReference>
<dbReference type="PROSITE" id="PS51096">
    <property type="entry name" value="PTS_EIIA_TYPE_4"/>
    <property type="match status" value="1"/>
</dbReference>
<evidence type="ECO:0000259" key="5">
    <source>
        <dbReference type="PROSITE" id="PS51096"/>
    </source>
</evidence>
<proteinExistence type="predicted"/>
<keyword evidence="2" id="KW-0547">Nucleotide-binding</keyword>
<dbReference type="SUPFAM" id="SSF52540">
    <property type="entry name" value="P-loop containing nucleoside triphosphate hydrolases"/>
    <property type="match status" value="1"/>
</dbReference>
<evidence type="ECO:0000256" key="1">
    <source>
        <dbReference type="ARBA" id="ARBA00022679"/>
    </source>
</evidence>
<name>A0AAW8U1H7_9ENTE</name>
<evidence type="ECO:0000313" key="8">
    <source>
        <dbReference type="Proteomes" id="UP001256711"/>
    </source>
</evidence>
<sequence length="913" mass="103886">MKEELISYLYELTKGFPTCELESFSANQIAESLGLSRSTISSYLNQGCREGTLVKVRQYPVLFFHKQSLVEQGYAIASTDFDSLEALSQTKTSEKNKSALEEVIGAHGSLKEAIDQIKTATLYPQGGLPILLLGASGSGKTFLASKIHEFSVEQKLIAPDAPFIAYNCAQYFSNPELLSSVLFGYTKGAFTGADEDRPGLIEKADGGILFLDEVHRLSEEGQEKLFTFMDTGLFSPMGDNSIQKSAAVRLVFATTENIYSAFLPTFLRRLPVIINLPKFQKRSQSERLQLVDSFFVRESGILKKELHVSERLTDFLLSADLEGNVGKIKNIVKYACANAYVHQQEEDAVKVRLLDLPREFTARFKEQVRPGRKAQADRVYLPNTVKQPQLQSREVNHLERFFKDLEKDFGEFSNHQLQTKDFLNKSSQSVTLLMDELMFRESYEKDENLYSLLTYNLRQIFENLHDSYGFPQDGNLVVALANYLYIKGSKEVTLTDALWPAKRRKLLDFLGEALEVPYWYAKKLLSKLAQQLDQEVYDDDLILVTFYFYSLELSSVTNEIKGLVLAHGYSTASSLANVANRMLKKNVFSAYDMPLDISLDKIETHLIHYLDDNRTDAGLILLVDMGSLNQLGERLEKRLRGPLMIIDHVSTPLVLEIGQQILNGKSIGEIDKGIESELHIRKQLIYPQKEKKKAILTCCYTGIGSATQIQEILQKCLEERAADCVILPYDYKKLAQNKTYEMPFQLYDVLMIVGTEDPQIANVPYIGLDQLVNGERIGQFIELLQDYFPIEEKDIEDELIFNFSINKIIENLTILDATKLLRLVQTAVGQTEELLGESFTNNQLFLLYLHCSCMVERILRKESVDEQEDLVEYKQKYGHRLDLIHHGFKDLESEYTITIPDLELRLINDIIGE</sequence>
<dbReference type="PANTHER" id="PTHR32071:SF38">
    <property type="entry name" value="PSP OPERON TRANSCRIPTIONAL ACTIVATOR"/>
    <property type="match status" value="1"/>
</dbReference>
<dbReference type="InterPro" id="IPR003593">
    <property type="entry name" value="AAA+_ATPase"/>
</dbReference>
<dbReference type="InterPro" id="IPR025943">
    <property type="entry name" value="Sigma_54_int_dom_ATP-bd_2"/>
</dbReference>
<dbReference type="Pfam" id="PF00158">
    <property type="entry name" value="Sigma54_activat"/>
    <property type="match status" value="1"/>
</dbReference>
<feature type="domain" description="Sigma-54 factor interaction" evidence="4">
    <location>
        <begin position="103"/>
        <end position="337"/>
    </location>
</feature>
<dbReference type="GO" id="GO:0005524">
    <property type="term" value="F:ATP binding"/>
    <property type="evidence" value="ECO:0007669"/>
    <property type="project" value="UniProtKB-KW"/>
</dbReference>
<comment type="caution">
    <text evidence="7">The sequence shown here is derived from an EMBL/GenBank/DDBJ whole genome shotgun (WGS) entry which is preliminary data.</text>
</comment>
<dbReference type="Pfam" id="PF03610">
    <property type="entry name" value="EIIA-man"/>
    <property type="match status" value="1"/>
</dbReference>
<dbReference type="Gene3D" id="3.40.50.510">
    <property type="entry name" value="Phosphotransferase system, mannose-type IIA component"/>
    <property type="match status" value="1"/>
</dbReference>
<accession>A0AAW8U1H7</accession>
<evidence type="ECO:0000259" key="6">
    <source>
        <dbReference type="PROSITE" id="PS51372"/>
    </source>
</evidence>
<dbReference type="AlphaFoldDB" id="A0AAW8U1H7"/>
<evidence type="ECO:0000256" key="3">
    <source>
        <dbReference type="ARBA" id="ARBA00022840"/>
    </source>
</evidence>